<dbReference type="Pfam" id="PF00341">
    <property type="entry name" value="PDGF"/>
    <property type="match status" value="1"/>
</dbReference>
<dbReference type="PROSITE" id="PS00249">
    <property type="entry name" value="PDGF_1"/>
    <property type="match status" value="1"/>
</dbReference>
<evidence type="ECO:0000256" key="4">
    <source>
        <dbReference type="ARBA" id="ARBA00022525"/>
    </source>
</evidence>
<evidence type="ECO:0000259" key="19">
    <source>
        <dbReference type="PROSITE" id="PS50278"/>
    </source>
</evidence>
<dbReference type="InterPro" id="IPR050569">
    <property type="entry name" value="TAAR"/>
</dbReference>
<evidence type="ECO:0000256" key="6">
    <source>
        <dbReference type="ARBA" id="ARBA00022692"/>
    </source>
</evidence>
<evidence type="ECO:0000313" key="20">
    <source>
        <dbReference type="EMBL" id="CAL1598427.1"/>
    </source>
</evidence>
<keyword evidence="14 15" id="KW-0807">Transducer</keyword>
<dbReference type="InterPro" id="IPR017452">
    <property type="entry name" value="GPCR_Rhodpsn_7TM"/>
</dbReference>
<dbReference type="InterPro" id="IPR029034">
    <property type="entry name" value="Cystine-knot_cytokine"/>
</dbReference>
<evidence type="ECO:0000256" key="3">
    <source>
        <dbReference type="ARBA" id="ARBA00022475"/>
    </source>
</evidence>
<evidence type="ECO:0000256" key="7">
    <source>
        <dbReference type="ARBA" id="ARBA00022729"/>
    </source>
</evidence>
<evidence type="ECO:0000256" key="10">
    <source>
        <dbReference type="ARBA" id="ARBA00023030"/>
    </source>
</evidence>
<comment type="subcellular location">
    <subcellularLocation>
        <location evidence="2">Cell membrane</location>
        <topology evidence="2">Multi-pass membrane protein</topology>
    </subcellularLocation>
    <subcellularLocation>
        <location evidence="1">Secreted</location>
    </subcellularLocation>
</comment>
<evidence type="ECO:0000256" key="9">
    <source>
        <dbReference type="ARBA" id="ARBA00022989"/>
    </source>
</evidence>
<dbReference type="Gene3D" id="2.10.90.10">
    <property type="entry name" value="Cystine-knot cytokines"/>
    <property type="match status" value="1"/>
</dbReference>
<dbReference type="InterPro" id="IPR004153">
    <property type="entry name" value="CXCXC_repeat"/>
</dbReference>
<evidence type="ECO:0000256" key="15">
    <source>
        <dbReference type="RuleBase" id="RU000688"/>
    </source>
</evidence>
<comment type="similarity">
    <text evidence="15">Belongs to the G-protein coupled receptor 1 family.</text>
</comment>
<evidence type="ECO:0000256" key="11">
    <source>
        <dbReference type="ARBA" id="ARBA00023040"/>
    </source>
</evidence>
<feature type="transmembrane region" description="Helical" evidence="17">
    <location>
        <begin position="145"/>
        <end position="166"/>
    </location>
</feature>
<keyword evidence="3" id="KW-1003">Cell membrane</keyword>
<dbReference type="AlphaFoldDB" id="A0AAV2L7Y0"/>
<keyword evidence="9 17" id="KW-1133">Transmembrane helix</keyword>
<keyword evidence="8" id="KW-0677">Repeat</keyword>
<keyword evidence="11 15" id="KW-0297">G-protein coupled receptor</keyword>
<proteinExistence type="inferred from homology"/>
<feature type="transmembrane region" description="Helical" evidence="17">
    <location>
        <begin position="278"/>
        <end position="303"/>
    </location>
</feature>
<protein>
    <submittedName>
        <fullName evidence="20">Uncharacterized protein</fullName>
    </submittedName>
</protein>
<dbReference type="EMBL" id="OZ035844">
    <property type="protein sequence ID" value="CAL1598427.1"/>
    <property type="molecule type" value="Genomic_DNA"/>
</dbReference>
<feature type="transmembrane region" description="Helical" evidence="17">
    <location>
        <begin position="29"/>
        <end position="53"/>
    </location>
</feature>
<accession>A0AAV2L7Y0</accession>
<dbReference type="Gene3D" id="1.20.1070.10">
    <property type="entry name" value="Rhodopsin 7-helix transmembrane proteins"/>
    <property type="match status" value="1"/>
</dbReference>
<dbReference type="GO" id="GO:0008083">
    <property type="term" value="F:growth factor activity"/>
    <property type="evidence" value="ECO:0007669"/>
    <property type="project" value="UniProtKB-KW"/>
</dbReference>
<organism evidence="20 21">
    <name type="scientific">Knipowitschia caucasica</name>
    <name type="common">Caucasian dwarf goby</name>
    <name type="synonym">Pomatoschistus caucasicus</name>
    <dbReference type="NCBI Taxonomy" id="637954"/>
    <lineage>
        <taxon>Eukaryota</taxon>
        <taxon>Metazoa</taxon>
        <taxon>Chordata</taxon>
        <taxon>Craniata</taxon>
        <taxon>Vertebrata</taxon>
        <taxon>Euteleostomi</taxon>
        <taxon>Actinopterygii</taxon>
        <taxon>Neopterygii</taxon>
        <taxon>Teleostei</taxon>
        <taxon>Neoteleostei</taxon>
        <taxon>Acanthomorphata</taxon>
        <taxon>Gobiaria</taxon>
        <taxon>Gobiiformes</taxon>
        <taxon>Gobioidei</taxon>
        <taxon>Gobiidae</taxon>
        <taxon>Gobiinae</taxon>
        <taxon>Knipowitschia</taxon>
    </lineage>
</organism>
<dbReference type="CDD" id="cd15055">
    <property type="entry name" value="7tmA_TAARs"/>
    <property type="match status" value="1"/>
</dbReference>
<dbReference type="InterPro" id="IPR000072">
    <property type="entry name" value="PDGF/VEGF_dom"/>
</dbReference>
<comment type="similarity">
    <text evidence="16">Belongs to the PDGF/VEGF growth factor family.</text>
</comment>
<keyword evidence="5" id="KW-0037">Angiogenesis</keyword>
<evidence type="ECO:0000256" key="17">
    <source>
        <dbReference type="SAM" id="Phobius"/>
    </source>
</evidence>
<dbReference type="Pfam" id="PF00001">
    <property type="entry name" value="7tm_1"/>
    <property type="match status" value="1"/>
</dbReference>
<dbReference type="GO" id="GO:0005886">
    <property type="term" value="C:plasma membrane"/>
    <property type="evidence" value="ECO:0007669"/>
    <property type="project" value="UniProtKB-SubCell"/>
</dbReference>
<dbReference type="PROSITE" id="PS50262">
    <property type="entry name" value="G_PROTEIN_RECEP_F1_2"/>
    <property type="match status" value="1"/>
</dbReference>
<dbReference type="GO" id="GO:0001594">
    <property type="term" value="F:trace-amine receptor activity"/>
    <property type="evidence" value="ECO:0007669"/>
    <property type="project" value="TreeGrafter"/>
</dbReference>
<keyword evidence="4" id="KW-0964">Secreted</keyword>
<dbReference type="PROSITE" id="PS50278">
    <property type="entry name" value="PDGF_2"/>
    <property type="match status" value="1"/>
</dbReference>
<dbReference type="InterPro" id="IPR000276">
    <property type="entry name" value="GPCR_Rhodpsn"/>
</dbReference>
<feature type="domain" description="Platelet-derived growth factor (PDGF) family profile" evidence="19">
    <location>
        <begin position="474"/>
        <end position="572"/>
    </location>
</feature>
<sequence>MEEAEVWSWCFPHLTSSCRRLQQPHSSTVLLYSLLAFISLLTVCLNLLVIVAISYFRQLQTPTNALLQSLALSDLVVGLLVMPVEGVRHMEMCWVLGRLLCALTPYVSYCLLSASLGSMVLISIDRYLAICDPLLYSSKVSVNRMRVLICLCWACSLLYNGCILIGHLSRPERYSTCHGECVVVISHAAGTVDLFVTCVGPCTVMIVLYFRVFVVAVSQARAIRLRTTSTTKASVVTVVQASEKKAARTLGVVILVFLICFCPYYYPAIAGVELSNNLSYFSILSWIMMLNSCMNPLIYAMFYPWFRKARCSRTQTASVGRATLSQGRMKRGAKRICARSEIPHHHSSLLPPHSLLLPFPYVPRISNPIHFHQLTMWIPALLLWILNSSHLCFGQDYTDYNQAGDTGTESPVTEADFSSVNSVDELLRLLLPEYSLLQQCLRKRPWPSSFSSAVPPLSDDEDLWRSEAVYKFDGTLGVILEEIQRTSCQPREVCVEVSKEYPDSTTQLYLPRCVAVHRCGGCCNTEASYCTNTSHSLVNKTLMELTPPRMERTVVMVTFVNHTSCECLSKRPLHSIIRRATDHLCSPPDIPCAAGSLWDPVSCMCVSMDTINYSQREAEALDSSLLALCGPNRVLEQSTCECVCRNGLTEASCDLGWKLDHDTCECQCEGPEEGKWCPPGQRWDEDLCGCVCDTTCPGNQPLNPDTCLCQCRESIQTCLRQGKRFNPNTCSCYRLPCRKPRRVCQAGFYYSHQVCQCIPNYMRPEWN</sequence>
<evidence type="ECO:0000256" key="12">
    <source>
        <dbReference type="ARBA" id="ARBA00023136"/>
    </source>
</evidence>
<dbReference type="Pfam" id="PF03128">
    <property type="entry name" value="CXCXC"/>
    <property type="match status" value="1"/>
</dbReference>
<evidence type="ECO:0000256" key="16">
    <source>
        <dbReference type="RuleBase" id="RU003818"/>
    </source>
</evidence>
<dbReference type="PANTHER" id="PTHR24249">
    <property type="entry name" value="HISTAMINE RECEPTOR-RELATED G-PROTEIN COUPLED RECEPTOR"/>
    <property type="match status" value="1"/>
</dbReference>
<dbReference type="SUPFAM" id="SSF81321">
    <property type="entry name" value="Family A G protein-coupled receptor-like"/>
    <property type="match status" value="1"/>
</dbReference>
<feature type="domain" description="G-protein coupled receptors family 1 profile" evidence="18">
    <location>
        <begin position="45"/>
        <end position="299"/>
    </location>
</feature>
<evidence type="ECO:0000313" key="21">
    <source>
        <dbReference type="Proteomes" id="UP001497482"/>
    </source>
</evidence>
<keyword evidence="6 15" id="KW-0812">Transmembrane</keyword>
<gene>
    <name evidence="20" type="ORF">KC01_LOCUS26812</name>
</gene>
<dbReference type="PRINTS" id="PR00237">
    <property type="entry name" value="GPCRRHODOPSN"/>
</dbReference>
<keyword evidence="12 17" id="KW-0472">Membrane</keyword>
<keyword evidence="7" id="KW-0732">Signal</keyword>
<dbReference type="SUPFAM" id="SSF57501">
    <property type="entry name" value="Cystine-knot cytokines"/>
    <property type="match status" value="1"/>
</dbReference>
<dbReference type="CDD" id="cd00135">
    <property type="entry name" value="PDGF"/>
    <property type="match status" value="1"/>
</dbReference>
<evidence type="ECO:0000256" key="2">
    <source>
        <dbReference type="ARBA" id="ARBA00004651"/>
    </source>
</evidence>
<feature type="transmembrane region" description="Helical" evidence="17">
    <location>
        <begin position="249"/>
        <end position="266"/>
    </location>
</feature>
<dbReference type="FunFam" id="1.20.1070.10:FF:000279">
    <property type="entry name" value="Trace amine-associated receptor 16f"/>
    <property type="match status" value="1"/>
</dbReference>
<evidence type="ECO:0000256" key="14">
    <source>
        <dbReference type="ARBA" id="ARBA00023224"/>
    </source>
</evidence>
<dbReference type="Proteomes" id="UP001497482">
    <property type="component" value="Chromosome 22"/>
</dbReference>
<feature type="transmembrane region" description="Helical" evidence="17">
    <location>
        <begin position="194"/>
        <end position="217"/>
    </location>
</feature>
<dbReference type="PROSITE" id="PS00237">
    <property type="entry name" value="G_PROTEIN_RECEP_F1_1"/>
    <property type="match status" value="1"/>
</dbReference>
<keyword evidence="13 15" id="KW-0675">Receptor</keyword>
<feature type="transmembrane region" description="Helical" evidence="17">
    <location>
        <begin position="65"/>
        <end position="86"/>
    </location>
</feature>
<keyword evidence="21" id="KW-1185">Reference proteome</keyword>
<reference evidence="20 21" key="1">
    <citation type="submission" date="2024-04" db="EMBL/GenBank/DDBJ databases">
        <authorList>
            <person name="Waldvogel A.-M."/>
            <person name="Schoenle A."/>
        </authorList>
    </citation>
    <scope>NUCLEOTIDE SEQUENCE [LARGE SCALE GENOMIC DNA]</scope>
</reference>
<evidence type="ECO:0000256" key="5">
    <source>
        <dbReference type="ARBA" id="ARBA00022657"/>
    </source>
</evidence>
<name>A0AAV2L7Y0_KNICA</name>
<feature type="transmembrane region" description="Helical" evidence="17">
    <location>
        <begin position="106"/>
        <end position="124"/>
    </location>
</feature>
<dbReference type="InterPro" id="IPR023581">
    <property type="entry name" value="PD_growth_factor_CS"/>
</dbReference>
<evidence type="ECO:0000256" key="1">
    <source>
        <dbReference type="ARBA" id="ARBA00004613"/>
    </source>
</evidence>
<keyword evidence="10 16" id="KW-0339">Growth factor</keyword>
<evidence type="ECO:0000256" key="8">
    <source>
        <dbReference type="ARBA" id="ARBA00022737"/>
    </source>
</evidence>
<evidence type="ECO:0000259" key="18">
    <source>
        <dbReference type="PROSITE" id="PS50262"/>
    </source>
</evidence>
<evidence type="ECO:0000256" key="13">
    <source>
        <dbReference type="ARBA" id="ARBA00023170"/>
    </source>
</evidence>
<dbReference type="SMART" id="SM00141">
    <property type="entry name" value="PDGF"/>
    <property type="match status" value="1"/>
</dbReference>
<dbReference type="PANTHER" id="PTHR24249:SF381">
    <property type="entry name" value="TRACE AMINE ASSOCIATED RECEPTOR 19P-RELATED"/>
    <property type="match status" value="1"/>
</dbReference>